<dbReference type="Pfam" id="PF13545">
    <property type="entry name" value="HTH_Crp_2"/>
    <property type="match status" value="1"/>
</dbReference>
<name>A0ABW3CRW7_9ACTN</name>
<proteinExistence type="predicted"/>
<dbReference type="Gene3D" id="1.10.10.10">
    <property type="entry name" value="Winged helix-like DNA-binding domain superfamily/Winged helix DNA-binding domain"/>
    <property type="match status" value="1"/>
</dbReference>
<dbReference type="InterPro" id="IPR036390">
    <property type="entry name" value="WH_DNA-bd_sf"/>
</dbReference>
<dbReference type="PROSITE" id="PS51063">
    <property type="entry name" value="HTH_CRP_2"/>
    <property type="match status" value="1"/>
</dbReference>
<feature type="domain" description="HTH crp-type" evidence="1">
    <location>
        <begin position="1"/>
        <end position="46"/>
    </location>
</feature>
<dbReference type="SUPFAM" id="SSF46785">
    <property type="entry name" value="Winged helix' DNA-binding domain"/>
    <property type="match status" value="1"/>
</dbReference>
<reference evidence="3" key="1">
    <citation type="journal article" date="2019" name="Int. J. Syst. Evol. Microbiol.">
        <title>The Global Catalogue of Microorganisms (GCM) 10K type strain sequencing project: providing services to taxonomists for standard genome sequencing and annotation.</title>
        <authorList>
            <consortium name="The Broad Institute Genomics Platform"/>
            <consortium name="The Broad Institute Genome Sequencing Center for Infectious Disease"/>
            <person name="Wu L."/>
            <person name="Ma J."/>
        </authorList>
    </citation>
    <scope>NUCLEOTIDE SEQUENCE [LARGE SCALE GENOMIC DNA]</scope>
    <source>
        <strain evidence="3">JCM 31696</strain>
    </source>
</reference>
<dbReference type="EMBL" id="JBHTIR010004058">
    <property type="protein sequence ID" value="MFD0856307.1"/>
    <property type="molecule type" value="Genomic_DNA"/>
</dbReference>
<dbReference type="InterPro" id="IPR036388">
    <property type="entry name" value="WH-like_DNA-bd_sf"/>
</dbReference>
<sequence>DVGLSQVEIGQAVGLSRSVVASELARLREQGIVRTSRRRILVSDPARLRALAGPGQGNV</sequence>
<evidence type="ECO:0000259" key="1">
    <source>
        <dbReference type="PROSITE" id="PS51063"/>
    </source>
</evidence>
<organism evidence="2 3">
    <name type="scientific">Actinomadura adrarensis</name>
    <dbReference type="NCBI Taxonomy" id="1819600"/>
    <lineage>
        <taxon>Bacteria</taxon>
        <taxon>Bacillati</taxon>
        <taxon>Actinomycetota</taxon>
        <taxon>Actinomycetes</taxon>
        <taxon>Streptosporangiales</taxon>
        <taxon>Thermomonosporaceae</taxon>
        <taxon>Actinomadura</taxon>
    </lineage>
</organism>
<evidence type="ECO:0000313" key="2">
    <source>
        <dbReference type="EMBL" id="MFD0856307.1"/>
    </source>
</evidence>
<dbReference type="InterPro" id="IPR012318">
    <property type="entry name" value="HTH_CRP"/>
</dbReference>
<accession>A0ABW3CRW7</accession>
<evidence type="ECO:0000313" key="3">
    <source>
        <dbReference type="Proteomes" id="UP001597083"/>
    </source>
</evidence>
<dbReference type="Proteomes" id="UP001597083">
    <property type="component" value="Unassembled WGS sequence"/>
</dbReference>
<gene>
    <name evidence="2" type="ORF">ACFQ07_28970</name>
</gene>
<protein>
    <submittedName>
        <fullName evidence="2">Helix-turn-helix domain-containing protein</fullName>
    </submittedName>
</protein>
<comment type="caution">
    <text evidence="2">The sequence shown here is derived from an EMBL/GenBank/DDBJ whole genome shotgun (WGS) entry which is preliminary data.</text>
</comment>
<feature type="non-terminal residue" evidence="2">
    <location>
        <position position="1"/>
    </location>
</feature>
<keyword evidence="3" id="KW-1185">Reference proteome</keyword>